<evidence type="ECO:0000313" key="6">
    <source>
        <dbReference type="EMBL" id="GAQ80949.1"/>
    </source>
</evidence>
<dbReference type="CDD" id="cd00105">
    <property type="entry name" value="KH-I"/>
    <property type="match status" value="1"/>
</dbReference>
<feature type="compositionally biased region" description="Polar residues" evidence="4">
    <location>
        <begin position="526"/>
        <end position="535"/>
    </location>
</feature>
<dbReference type="SMART" id="SM00343">
    <property type="entry name" value="ZnF_C2HC"/>
    <property type="match status" value="1"/>
</dbReference>
<dbReference type="AlphaFoldDB" id="A0A1Y1HUU0"/>
<dbReference type="GO" id="GO:0003723">
    <property type="term" value="F:RNA binding"/>
    <property type="evidence" value="ECO:0007669"/>
    <property type="project" value="UniProtKB-UniRule"/>
</dbReference>
<dbReference type="EMBL" id="DF237016">
    <property type="protein sequence ID" value="GAQ80949.1"/>
    <property type="molecule type" value="Genomic_DNA"/>
</dbReference>
<dbReference type="Pfam" id="PF00013">
    <property type="entry name" value="KH_1"/>
    <property type="match status" value="1"/>
</dbReference>
<feature type="region of interest" description="Disordered" evidence="4">
    <location>
        <begin position="510"/>
        <end position="572"/>
    </location>
</feature>
<protein>
    <recommendedName>
        <fullName evidence="5">CCHC-type domain-containing protein</fullName>
    </recommendedName>
</protein>
<feature type="region of interest" description="Disordered" evidence="4">
    <location>
        <begin position="352"/>
        <end position="373"/>
    </location>
</feature>
<feature type="domain" description="CCHC-type" evidence="5">
    <location>
        <begin position="50"/>
        <end position="63"/>
    </location>
</feature>
<keyword evidence="1" id="KW-0479">Metal-binding</keyword>
<evidence type="ECO:0000313" key="7">
    <source>
        <dbReference type="Proteomes" id="UP000054558"/>
    </source>
</evidence>
<dbReference type="OMA" id="AQSKSPC"/>
<evidence type="ECO:0000259" key="5">
    <source>
        <dbReference type="PROSITE" id="PS50158"/>
    </source>
</evidence>
<dbReference type="InterPro" id="IPR036875">
    <property type="entry name" value="Znf_CCHC_sf"/>
</dbReference>
<dbReference type="PANTHER" id="PTHR34210">
    <property type="entry name" value="OS01G0252900 PROTEIN"/>
    <property type="match status" value="1"/>
</dbReference>
<evidence type="ECO:0000256" key="2">
    <source>
        <dbReference type="PROSITE-ProRule" id="PRU00117"/>
    </source>
</evidence>
<keyword evidence="3" id="KW-0175">Coiled coil</keyword>
<dbReference type="PANTHER" id="PTHR34210:SF3">
    <property type="entry name" value="CCHC-TYPE DOMAIN-CONTAINING PROTEIN"/>
    <property type="match status" value="1"/>
</dbReference>
<dbReference type="GO" id="GO:0008270">
    <property type="term" value="F:zinc ion binding"/>
    <property type="evidence" value="ECO:0007669"/>
    <property type="project" value="UniProtKB-KW"/>
</dbReference>
<dbReference type="OrthoDB" id="2020539at2759"/>
<dbReference type="InterPro" id="IPR036612">
    <property type="entry name" value="KH_dom_type_1_sf"/>
</dbReference>
<gene>
    <name evidence="6" type="ORF">KFL_000670070</name>
</gene>
<dbReference type="InterPro" id="IPR004087">
    <property type="entry name" value="KH_dom"/>
</dbReference>
<keyword evidence="7" id="KW-1185">Reference proteome</keyword>
<name>A0A1Y1HUU0_KLENI</name>
<dbReference type="InterPro" id="IPR001878">
    <property type="entry name" value="Znf_CCHC"/>
</dbReference>
<feature type="compositionally biased region" description="Low complexity" evidence="4">
    <location>
        <begin position="537"/>
        <end position="551"/>
    </location>
</feature>
<sequence length="572" mass="61052">MVVALTSQQLARAGGFEWLALPTKMGDYRREHDWRDDRAHKRRREDPLACHNCGERGHLAKDCLSTHGKEIKDKVLVKDRRFKPRVIGTGGGVIKGLEQELGVRLKVEDVVRDDPDQGFYVRISGPGLDEVCRAVTRLEKLVAEVEAEQRGFEERRAQYQQQLTDTPAVPATLTPEAAPQPLGVALNAALQASGALPGRQQFQSGGVVPQRFGGGGAQRPSGMTSLRHEYAAAMNAGQGIGAGQVQGVYDYGMANLSQGGDQSAILGRTSDQGASFGQGLAPDPGPSVIQGMASGLTSHGGGNYNQGPVPDQNVTYNQGVAPNYAMAGNQGATQSLGAKAGQRFQFDQAGTAAEQNMEMSPDRKDTSGAGTPPVAVGSIQQPANPANLGIHSVSPNYPTAPVGSAAMNGPGLGGAGYPGTFLYGDVQSYPEQGAQGGGAATTLDELETRNIAEYLELAKQQMFEEDEEINRHRQRMREIQDYFQLRLSSLRQKQSQQRETFLILETQQRPQQQLQQFQPTRGGNGSVNPQQSQDKPLSLGLSGQYGLGNSSWGPNADVGASGVEGRQGYGSI</sequence>
<keyword evidence="1" id="KW-0862">Zinc</keyword>
<dbReference type="SMART" id="SM00322">
    <property type="entry name" value="KH"/>
    <property type="match status" value="1"/>
</dbReference>
<dbReference type="Gene3D" id="3.30.1370.10">
    <property type="entry name" value="K Homology domain, type 1"/>
    <property type="match status" value="1"/>
</dbReference>
<dbReference type="PROSITE" id="PS50084">
    <property type="entry name" value="KH_TYPE_1"/>
    <property type="match status" value="1"/>
</dbReference>
<dbReference type="SUPFAM" id="SSF54791">
    <property type="entry name" value="Eukaryotic type KH-domain (KH-domain type I)"/>
    <property type="match status" value="1"/>
</dbReference>
<dbReference type="SUPFAM" id="SSF57756">
    <property type="entry name" value="Retrovirus zinc finger-like domains"/>
    <property type="match status" value="1"/>
</dbReference>
<proteinExistence type="predicted"/>
<dbReference type="InterPro" id="IPR004088">
    <property type="entry name" value="KH_dom_type_1"/>
</dbReference>
<keyword evidence="1" id="KW-0863">Zinc-finger</keyword>
<organism evidence="6 7">
    <name type="scientific">Klebsormidium nitens</name>
    <name type="common">Green alga</name>
    <name type="synonym">Ulothrix nitens</name>
    <dbReference type="NCBI Taxonomy" id="105231"/>
    <lineage>
        <taxon>Eukaryota</taxon>
        <taxon>Viridiplantae</taxon>
        <taxon>Streptophyta</taxon>
        <taxon>Klebsormidiophyceae</taxon>
        <taxon>Klebsormidiales</taxon>
        <taxon>Klebsormidiaceae</taxon>
        <taxon>Klebsormidium</taxon>
    </lineage>
</organism>
<dbReference type="Pfam" id="PF00098">
    <property type="entry name" value="zf-CCHC"/>
    <property type="match status" value="1"/>
</dbReference>
<dbReference type="Proteomes" id="UP000054558">
    <property type="component" value="Unassembled WGS sequence"/>
</dbReference>
<evidence type="ECO:0000256" key="1">
    <source>
        <dbReference type="PROSITE-ProRule" id="PRU00047"/>
    </source>
</evidence>
<reference evidence="6 7" key="1">
    <citation type="journal article" date="2014" name="Nat. Commun.">
        <title>Klebsormidium flaccidum genome reveals primary factors for plant terrestrial adaptation.</title>
        <authorList>
            <person name="Hori K."/>
            <person name="Maruyama F."/>
            <person name="Fujisawa T."/>
            <person name="Togashi T."/>
            <person name="Yamamoto N."/>
            <person name="Seo M."/>
            <person name="Sato S."/>
            <person name="Yamada T."/>
            <person name="Mori H."/>
            <person name="Tajima N."/>
            <person name="Moriyama T."/>
            <person name="Ikeuchi M."/>
            <person name="Watanabe M."/>
            <person name="Wada H."/>
            <person name="Kobayashi K."/>
            <person name="Saito M."/>
            <person name="Masuda T."/>
            <person name="Sasaki-Sekimoto Y."/>
            <person name="Mashiguchi K."/>
            <person name="Awai K."/>
            <person name="Shimojima M."/>
            <person name="Masuda S."/>
            <person name="Iwai M."/>
            <person name="Nobusawa T."/>
            <person name="Narise T."/>
            <person name="Kondo S."/>
            <person name="Saito H."/>
            <person name="Sato R."/>
            <person name="Murakawa M."/>
            <person name="Ihara Y."/>
            <person name="Oshima-Yamada Y."/>
            <person name="Ohtaka K."/>
            <person name="Satoh M."/>
            <person name="Sonobe K."/>
            <person name="Ishii M."/>
            <person name="Ohtani R."/>
            <person name="Kanamori-Sato M."/>
            <person name="Honoki R."/>
            <person name="Miyazaki D."/>
            <person name="Mochizuki H."/>
            <person name="Umetsu J."/>
            <person name="Higashi K."/>
            <person name="Shibata D."/>
            <person name="Kamiya Y."/>
            <person name="Sato N."/>
            <person name="Nakamura Y."/>
            <person name="Tabata S."/>
            <person name="Ida S."/>
            <person name="Kurokawa K."/>
            <person name="Ohta H."/>
        </authorList>
    </citation>
    <scope>NUCLEOTIDE SEQUENCE [LARGE SCALE GENOMIC DNA]</scope>
    <source>
        <strain evidence="6 7">NIES-2285</strain>
    </source>
</reference>
<feature type="coiled-coil region" evidence="3">
    <location>
        <begin position="128"/>
        <end position="162"/>
    </location>
</feature>
<dbReference type="PROSITE" id="PS50158">
    <property type="entry name" value="ZF_CCHC"/>
    <property type="match status" value="1"/>
</dbReference>
<evidence type="ECO:0000256" key="4">
    <source>
        <dbReference type="SAM" id="MobiDB-lite"/>
    </source>
</evidence>
<evidence type="ECO:0000256" key="3">
    <source>
        <dbReference type="SAM" id="Coils"/>
    </source>
</evidence>
<keyword evidence="2" id="KW-0694">RNA-binding</keyword>
<accession>A0A1Y1HUU0</accession>